<proteinExistence type="inferred from homology"/>
<evidence type="ECO:0000256" key="3">
    <source>
        <dbReference type="SAM" id="MobiDB-lite"/>
    </source>
</evidence>
<dbReference type="AlphaFoldDB" id="A0A436ZND2"/>
<accession>A0A436ZND2</accession>
<comment type="similarity">
    <text evidence="1 2">Belongs to the nucleosome assembly protein (NAP) family.</text>
</comment>
<dbReference type="GO" id="GO:0005634">
    <property type="term" value="C:nucleus"/>
    <property type="evidence" value="ECO:0007669"/>
    <property type="project" value="InterPro"/>
</dbReference>
<feature type="region of interest" description="Disordered" evidence="3">
    <location>
        <begin position="231"/>
        <end position="268"/>
    </location>
</feature>
<dbReference type="GeneID" id="93590612"/>
<gene>
    <name evidence="4" type="ORF">DFL_008301</name>
</gene>
<dbReference type="InterPro" id="IPR037231">
    <property type="entry name" value="NAP-like_sf"/>
</dbReference>
<protein>
    <submittedName>
        <fullName evidence="4">Uncharacterized protein</fullName>
    </submittedName>
</protein>
<feature type="region of interest" description="Disordered" evidence="3">
    <location>
        <begin position="290"/>
        <end position="353"/>
    </location>
</feature>
<dbReference type="EMBL" id="SAEB01000012">
    <property type="protein sequence ID" value="RVD80404.1"/>
    <property type="molecule type" value="Genomic_DNA"/>
</dbReference>
<dbReference type="VEuPathDB" id="FungiDB:DFL_008301"/>
<sequence>MSDGSSSPAPELVFVGSKPFEAFGALGDLELEFEKAEVEVLKYQIKITAPIYERRNPLTSRIPGFWPTVLEATPDFDQHVTPQDVPAFAAITSLNIIRPNPDEPRDFIVEIGFDKERNDLFEDEILRKRFWWRTVEGKWSGLVSEPVEVRWKDNKDLSNGETKRVYEEWKAKKDEREGKGKGKEKVVVKGKGKGKAVSNGEEEKKPSLEERLKGGQPSFFTWFAWMGKGTEYGLEGKEKEEGEGEEGEGEEEGDEDEEGDDLFNHGDELALTIADDIYPNAIKYFLETVTGDEEIDSDMSVSEINSEDEDDDEEEEDSEDDGIGSSRPKRDVTDDSEDEGENEGNKRRKRVKK</sequence>
<dbReference type="PANTHER" id="PTHR11875">
    <property type="entry name" value="TESTIS-SPECIFIC Y-ENCODED PROTEIN"/>
    <property type="match status" value="1"/>
</dbReference>
<dbReference type="STRING" id="97331.A0A436ZND2"/>
<feature type="compositionally biased region" description="Acidic residues" evidence="3">
    <location>
        <begin position="241"/>
        <end position="261"/>
    </location>
</feature>
<feature type="region of interest" description="Disordered" evidence="3">
    <location>
        <begin position="180"/>
        <end position="211"/>
    </location>
</feature>
<comment type="caution">
    <text evidence="4">The sequence shown here is derived from an EMBL/GenBank/DDBJ whole genome shotgun (WGS) entry which is preliminary data.</text>
</comment>
<feature type="compositionally biased region" description="Basic and acidic residues" evidence="3">
    <location>
        <begin position="201"/>
        <end position="211"/>
    </location>
</feature>
<feature type="compositionally biased region" description="Acidic residues" evidence="3">
    <location>
        <begin position="305"/>
        <end position="322"/>
    </location>
</feature>
<evidence type="ECO:0000313" key="5">
    <source>
        <dbReference type="Proteomes" id="UP000283090"/>
    </source>
</evidence>
<evidence type="ECO:0000313" key="4">
    <source>
        <dbReference type="EMBL" id="RVD80404.1"/>
    </source>
</evidence>
<evidence type="ECO:0000256" key="1">
    <source>
        <dbReference type="ARBA" id="ARBA00009947"/>
    </source>
</evidence>
<name>A0A436ZND2_ARTFL</name>
<dbReference type="InterPro" id="IPR002164">
    <property type="entry name" value="NAP_family"/>
</dbReference>
<reference evidence="4 5" key="1">
    <citation type="submission" date="2019-01" db="EMBL/GenBank/DDBJ databases">
        <title>Intercellular communication is required for trap formation in the nematode-trapping fungus Duddingtonia flagrans.</title>
        <authorList>
            <person name="Youssar L."/>
            <person name="Wernet V."/>
            <person name="Hensel N."/>
            <person name="Hildebrandt H.-G."/>
            <person name="Fischer R."/>
        </authorList>
    </citation>
    <scope>NUCLEOTIDE SEQUENCE [LARGE SCALE GENOMIC DNA]</scope>
    <source>
        <strain evidence="4 5">CBS H-5679</strain>
    </source>
</reference>
<dbReference type="Gene3D" id="3.30.1120.90">
    <property type="entry name" value="Nucleosome assembly protein"/>
    <property type="match status" value="1"/>
</dbReference>
<dbReference type="SUPFAM" id="SSF143113">
    <property type="entry name" value="NAP-like"/>
    <property type="match status" value="1"/>
</dbReference>
<dbReference type="GO" id="GO:0006334">
    <property type="term" value="P:nucleosome assembly"/>
    <property type="evidence" value="ECO:0007669"/>
    <property type="project" value="InterPro"/>
</dbReference>
<dbReference type="Pfam" id="PF00956">
    <property type="entry name" value="NAP"/>
    <property type="match status" value="1"/>
</dbReference>
<dbReference type="Proteomes" id="UP000283090">
    <property type="component" value="Unassembled WGS sequence"/>
</dbReference>
<dbReference type="RefSeq" id="XP_067485948.1">
    <property type="nucleotide sequence ID" value="XM_067638017.1"/>
</dbReference>
<evidence type="ECO:0000256" key="2">
    <source>
        <dbReference type="RuleBase" id="RU003876"/>
    </source>
</evidence>
<dbReference type="OrthoDB" id="19419at2759"/>
<keyword evidence="5" id="KW-1185">Reference proteome</keyword>
<organism evidence="4 5">
    <name type="scientific">Arthrobotrys flagrans</name>
    <name type="common">Nematode-trapping fungus</name>
    <name type="synonym">Trichothecium flagrans</name>
    <dbReference type="NCBI Taxonomy" id="97331"/>
    <lineage>
        <taxon>Eukaryota</taxon>
        <taxon>Fungi</taxon>
        <taxon>Dikarya</taxon>
        <taxon>Ascomycota</taxon>
        <taxon>Pezizomycotina</taxon>
        <taxon>Orbiliomycetes</taxon>
        <taxon>Orbiliales</taxon>
        <taxon>Orbiliaceae</taxon>
        <taxon>Arthrobotrys</taxon>
    </lineage>
</organism>